<reference evidence="2 3" key="1">
    <citation type="journal article" date="2019" name="Int. J. Syst. Evol. Microbiol.">
        <title>The Global Catalogue of Microorganisms (GCM) 10K type strain sequencing project: providing services to taxonomists for standard genome sequencing and annotation.</title>
        <authorList>
            <consortium name="The Broad Institute Genomics Platform"/>
            <consortium name="The Broad Institute Genome Sequencing Center for Infectious Disease"/>
            <person name="Wu L."/>
            <person name="Ma J."/>
        </authorList>
    </citation>
    <scope>NUCLEOTIDE SEQUENCE [LARGE SCALE GENOMIC DNA]</scope>
    <source>
        <strain evidence="2 3">JCM 14900</strain>
    </source>
</reference>
<gene>
    <name evidence="2" type="ORF">GCM10009775_14980</name>
</gene>
<accession>A0ABN2PJN0</accession>
<feature type="transmembrane region" description="Helical" evidence="1">
    <location>
        <begin position="12"/>
        <end position="32"/>
    </location>
</feature>
<name>A0ABN2PJN0_9MICO</name>
<dbReference type="Proteomes" id="UP001501343">
    <property type="component" value="Unassembled WGS sequence"/>
</dbReference>
<organism evidence="2 3">
    <name type="scientific">Microbacterium aoyamense</name>
    <dbReference type="NCBI Taxonomy" id="344166"/>
    <lineage>
        <taxon>Bacteria</taxon>
        <taxon>Bacillati</taxon>
        <taxon>Actinomycetota</taxon>
        <taxon>Actinomycetes</taxon>
        <taxon>Micrococcales</taxon>
        <taxon>Microbacteriaceae</taxon>
        <taxon>Microbacterium</taxon>
    </lineage>
</organism>
<sequence length="93" mass="9907">MTPARTRPGAGWTIAWILGSVVVAAIVFAPLMTAGFCADSSIPGRSYCASSQHSLIGVPTSFWIWLGATAAFGIIAWIASHAFWRPRRASAEE</sequence>
<keyword evidence="1" id="KW-0472">Membrane</keyword>
<keyword evidence="1" id="KW-0812">Transmembrane</keyword>
<protein>
    <recommendedName>
        <fullName evidence="4">Vitamin K epoxide reductase family protein</fullName>
    </recommendedName>
</protein>
<proteinExistence type="predicted"/>
<dbReference type="EMBL" id="BAAAOF010000002">
    <property type="protein sequence ID" value="GAA1923620.1"/>
    <property type="molecule type" value="Genomic_DNA"/>
</dbReference>
<keyword evidence="1" id="KW-1133">Transmembrane helix</keyword>
<evidence type="ECO:0000256" key="1">
    <source>
        <dbReference type="SAM" id="Phobius"/>
    </source>
</evidence>
<evidence type="ECO:0008006" key="4">
    <source>
        <dbReference type="Google" id="ProtNLM"/>
    </source>
</evidence>
<dbReference type="RefSeq" id="WP_248146832.1">
    <property type="nucleotide sequence ID" value="NZ_BAAAOF010000002.1"/>
</dbReference>
<keyword evidence="3" id="KW-1185">Reference proteome</keyword>
<comment type="caution">
    <text evidence="2">The sequence shown here is derived from an EMBL/GenBank/DDBJ whole genome shotgun (WGS) entry which is preliminary data.</text>
</comment>
<evidence type="ECO:0000313" key="3">
    <source>
        <dbReference type="Proteomes" id="UP001501343"/>
    </source>
</evidence>
<evidence type="ECO:0000313" key="2">
    <source>
        <dbReference type="EMBL" id="GAA1923620.1"/>
    </source>
</evidence>
<feature type="transmembrane region" description="Helical" evidence="1">
    <location>
        <begin position="62"/>
        <end position="84"/>
    </location>
</feature>